<dbReference type="SUPFAM" id="SSF56235">
    <property type="entry name" value="N-terminal nucleophile aminohydrolases (Ntn hydrolases)"/>
    <property type="match status" value="1"/>
</dbReference>
<evidence type="ECO:0000313" key="2">
    <source>
        <dbReference type="Proteomes" id="UP000035721"/>
    </source>
</evidence>
<sequence length="93" mass="9422">MLTRSCLRGASMESAILAPRAHVSHLADGTAVVDHEPDAALEAAIAASGLAPRPHGALDMFFGGVGAAYRRSSGEVEAAGDPRREAAVGVVTV</sequence>
<dbReference type="EMBL" id="CAJB01000151">
    <property type="protein sequence ID" value="CCH77891.1"/>
    <property type="molecule type" value="Genomic_DNA"/>
</dbReference>
<dbReference type="STRING" id="1194083.BN12_2340009"/>
<dbReference type="AlphaFoldDB" id="A0A077LW06"/>
<dbReference type="Proteomes" id="UP000035721">
    <property type="component" value="Unassembled WGS sequence"/>
</dbReference>
<dbReference type="Gene3D" id="3.60.20.40">
    <property type="match status" value="1"/>
</dbReference>
<gene>
    <name evidence="1" type="ORF">BN12_2340009</name>
</gene>
<proteinExistence type="predicted"/>
<dbReference type="InterPro" id="IPR043137">
    <property type="entry name" value="GGT_ssub_C"/>
</dbReference>
<protein>
    <submittedName>
        <fullName evidence="1">Uncharacterized protein</fullName>
    </submittedName>
</protein>
<name>A0A077LW06_9MICO</name>
<organism evidence="1 2">
    <name type="scientific">Nostocoides japonicum T1-X7</name>
    <dbReference type="NCBI Taxonomy" id="1194083"/>
    <lineage>
        <taxon>Bacteria</taxon>
        <taxon>Bacillati</taxon>
        <taxon>Actinomycetota</taxon>
        <taxon>Actinomycetes</taxon>
        <taxon>Micrococcales</taxon>
        <taxon>Intrasporangiaceae</taxon>
        <taxon>Nostocoides</taxon>
    </lineage>
</organism>
<comment type="caution">
    <text evidence="1">The sequence shown here is derived from an EMBL/GenBank/DDBJ whole genome shotgun (WGS) entry which is preliminary data.</text>
</comment>
<dbReference type="InterPro" id="IPR029055">
    <property type="entry name" value="Ntn_hydrolases_N"/>
</dbReference>
<accession>A0A077LW06</accession>
<reference evidence="1 2" key="1">
    <citation type="journal article" date="2013" name="ISME J.">
        <title>A metabolic model for members of the genus Tetrasphaera involved in enhanced biological phosphorus removal.</title>
        <authorList>
            <person name="Kristiansen R."/>
            <person name="Nguyen H.T.T."/>
            <person name="Saunders A.M."/>
            <person name="Nielsen J.L."/>
            <person name="Wimmer R."/>
            <person name="Le V.Q."/>
            <person name="McIlroy S.J."/>
            <person name="Petrovski S."/>
            <person name="Seviour R.J."/>
            <person name="Calteau A."/>
            <person name="Nielsen K.L."/>
            <person name="Nielsen P.H."/>
        </authorList>
    </citation>
    <scope>NUCLEOTIDE SEQUENCE [LARGE SCALE GENOMIC DNA]</scope>
    <source>
        <strain evidence="1 2">T1-X7</strain>
    </source>
</reference>
<keyword evidence="2" id="KW-1185">Reference proteome</keyword>
<evidence type="ECO:0000313" key="1">
    <source>
        <dbReference type="EMBL" id="CCH77891.1"/>
    </source>
</evidence>